<evidence type="ECO:0000256" key="8">
    <source>
        <dbReference type="ARBA" id="ARBA00023012"/>
    </source>
</evidence>
<dbReference type="GO" id="GO:0000155">
    <property type="term" value="F:phosphorelay sensor kinase activity"/>
    <property type="evidence" value="ECO:0007669"/>
    <property type="project" value="InterPro"/>
</dbReference>
<feature type="chain" id="PRO_5011613184" description="histidine kinase" evidence="10">
    <location>
        <begin position="22"/>
        <end position="650"/>
    </location>
</feature>
<proteinExistence type="predicted"/>
<dbReference type="Gene3D" id="3.30.565.10">
    <property type="entry name" value="Histidine kinase-like ATPase, C-terminal domain"/>
    <property type="match status" value="1"/>
</dbReference>
<dbReference type="PANTHER" id="PTHR24421">
    <property type="entry name" value="NITRATE/NITRITE SENSOR PROTEIN NARX-RELATED"/>
    <property type="match status" value="1"/>
</dbReference>
<dbReference type="Proteomes" id="UP000199031">
    <property type="component" value="Unassembled WGS sequence"/>
</dbReference>
<evidence type="ECO:0000256" key="5">
    <source>
        <dbReference type="ARBA" id="ARBA00022741"/>
    </source>
</evidence>
<keyword evidence="5" id="KW-0547">Nucleotide-binding</keyword>
<feature type="transmembrane region" description="Helical" evidence="9">
    <location>
        <begin position="405"/>
        <end position="425"/>
    </location>
</feature>
<keyword evidence="3" id="KW-0597">Phosphoprotein</keyword>
<comment type="catalytic activity">
    <reaction evidence="1">
        <text>ATP + protein L-histidine = ADP + protein N-phospho-L-histidine.</text>
        <dbReference type="EC" id="2.7.13.3"/>
    </reaction>
</comment>
<dbReference type="RefSeq" id="WP_090655049.1">
    <property type="nucleotide sequence ID" value="NZ_FOXQ01000001.1"/>
</dbReference>
<accession>A0A1I5SUV5</accession>
<keyword evidence="4" id="KW-0808">Transferase</keyword>
<dbReference type="Gene3D" id="1.20.5.1930">
    <property type="match status" value="1"/>
</dbReference>
<protein>
    <recommendedName>
        <fullName evidence="2">histidine kinase</fullName>
        <ecNumber evidence="2">2.7.13.3</ecNumber>
    </recommendedName>
</protein>
<name>A0A1I5SUV5_9BACT</name>
<organism evidence="13 14">
    <name type="scientific">Parafilimonas terrae</name>
    <dbReference type="NCBI Taxonomy" id="1465490"/>
    <lineage>
        <taxon>Bacteria</taxon>
        <taxon>Pseudomonadati</taxon>
        <taxon>Bacteroidota</taxon>
        <taxon>Chitinophagia</taxon>
        <taxon>Chitinophagales</taxon>
        <taxon>Chitinophagaceae</taxon>
        <taxon>Parafilimonas</taxon>
    </lineage>
</organism>
<keyword evidence="7" id="KW-0067">ATP-binding</keyword>
<feature type="signal peptide" evidence="10">
    <location>
        <begin position="1"/>
        <end position="21"/>
    </location>
</feature>
<dbReference type="EC" id="2.7.13.3" evidence="2"/>
<dbReference type="GO" id="GO:0016020">
    <property type="term" value="C:membrane"/>
    <property type="evidence" value="ECO:0007669"/>
    <property type="project" value="InterPro"/>
</dbReference>
<evidence type="ECO:0000256" key="4">
    <source>
        <dbReference type="ARBA" id="ARBA00022679"/>
    </source>
</evidence>
<dbReference type="STRING" id="1465490.SAMN05444277_101959"/>
<keyword evidence="14" id="KW-1185">Reference proteome</keyword>
<reference evidence="13 14" key="1">
    <citation type="submission" date="2016-10" db="EMBL/GenBank/DDBJ databases">
        <authorList>
            <person name="de Groot N.N."/>
        </authorList>
    </citation>
    <scope>NUCLEOTIDE SEQUENCE [LARGE SCALE GENOMIC DNA]</scope>
    <source>
        <strain evidence="13 14">DSM 28286</strain>
    </source>
</reference>
<dbReference type="Pfam" id="PF07730">
    <property type="entry name" value="HisKA_3"/>
    <property type="match status" value="1"/>
</dbReference>
<evidence type="ECO:0000313" key="13">
    <source>
        <dbReference type="EMBL" id="SFP74519.1"/>
    </source>
</evidence>
<dbReference type="InterPro" id="IPR011712">
    <property type="entry name" value="Sig_transdc_His_kin_sub3_dim/P"/>
</dbReference>
<evidence type="ECO:0000259" key="11">
    <source>
        <dbReference type="Pfam" id="PF02518"/>
    </source>
</evidence>
<dbReference type="SUPFAM" id="SSF48452">
    <property type="entry name" value="TPR-like"/>
    <property type="match status" value="1"/>
</dbReference>
<keyword evidence="9" id="KW-0812">Transmembrane</keyword>
<evidence type="ECO:0000313" key="14">
    <source>
        <dbReference type="Proteomes" id="UP000199031"/>
    </source>
</evidence>
<dbReference type="Gene3D" id="1.25.40.10">
    <property type="entry name" value="Tetratricopeptide repeat domain"/>
    <property type="match status" value="1"/>
</dbReference>
<keyword evidence="9" id="KW-0472">Membrane</keyword>
<dbReference type="InterPro" id="IPR011990">
    <property type="entry name" value="TPR-like_helical_dom_sf"/>
</dbReference>
<dbReference type="InterPro" id="IPR050482">
    <property type="entry name" value="Sensor_HK_TwoCompSys"/>
</dbReference>
<gene>
    <name evidence="13" type="ORF">SAMN05444277_101959</name>
</gene>
<dbReference type="SUPFAM" id="SSF55874">
    <property type="entry name" value="ATPase domain of HSP90 chaperone/DNA topoisomerase II/histidine kinase"/>
    <property type="match status" value="1"/>
</dbReference>
<dbReference type="PANTHER" id="PTHR24421:SF10">
    <property type="entry name" value="NITRATE_NITRITE SENSOR PROTEIN NARQ"/>
    <property type="match status" value="1"/>
</dbReference>
<dbReference type="InterPro" id="IPR003594">
    <property type="entry name" value="HATPase_dom"/>
</dbReference>
<keyword evidence="8" id="KW-0902">Two-component regulatory system</keyword>
<feature type="domain" description="Histidine kinase/HSP90-like ATPase" evidence="11">
    <location>
        <begin position="565"/>
        <end position="647"/>
    </location>
</feature>
<evidence type="ECO:0000256" key="1">
    <source>
        <dbReference type="ARBA" id="ARBA00000085"/>
    </source>
</evidence>
<evidence type="ECO:0000256" key="2">
    <source>
        <dbReference type="ARBA" id="ARBA00012438"/>
    </source>
</evidence>
<dbReference type="GO" id="GO:0046983">
    <property type="term" value="F:protein dimerization activity"/>
    <property type="evidence" value="ECO:0007669"/>
    <property type="project" value="InterPro"/>
</dbReference>
<evidence type="ECO:0000256" key="7">
    <source>
        <dbReference type="ARBA" id="ARBA00022840"/>
    </source>
</evidence>
<keyword evidence="10" id="KW-0732">Signal</keyword>
<evidence type="ECO:0000256" key="9">
    <source>
        <dbReference type="SAM" id="Phobius"/>
    </source>
</evidence>
<dbReference type="InterPro" id="IPR036890">
    <property type="entry name" value="HATPase_C_sf"/>
</dbReference>
<dbReference type="Pfam" id="PF02518">
    <property type="entry name" value="HATPase_c"/>
    <property type="match status" value="1"/>
</dbReference>
<dbReference type="GO" id="GO:0005524">
    <property type="term" value="F:ATP binding"/>
    <property type="evidence" value="ECO:0007669"/>
    <property type="project" value="UniProtKB-KW"/>
</dbReference>
<evidence type="ECO:0000256" key="3">
    <source>
        <dbReference type="ARBA" id="ARBA00022553"/>
    </source>
</evidence>
<dbReference type="EMBL" id="FOXQ01000001">
    <property type="protein sequence ID" value="SFP74519.1"/>
    <property type="molecule type" value="Genomic_DNA"/>
</dbReference>
<evidence type="ECO:0000256" key="6">
    <source>
        <dbReference type="ARBA" id="ARBA00022777"/>
    </source>
</evidence>
<sequence>MYYRMLLSVLLICLLHFNCIAQTKKINELKQKVDLAVSNDEKLAAIIAYCEDYGNIAQDSLEKYAYIALDLAAASENEKLKTLAQLTLAQDYMQWGWTDSVHAVVAQELPKNKVTDIDRRDIYFKLKRLDATAYGADGKIQESIAILYPLSAEAEKYNDSVQASAIANIIGFAAAYRNEMKEALKWNNRALLYASGTKHNNLGSIYISRAQIMHKEDKTDSALYYLEKGIDLCRQVEMYDRLASAYRFQSAVYVDINRLNDAETALRNMQETRNKIEANPDAIIEDNLQIADFYANTGRLKKAIAFCWSKLETGDLQRKPGDSSKTFNNDPSVRLPFYLALARYLKEDKDYAGYQKVLEEIVVLKDTVYERNKAEAIAEIRTKYDVAQKENTIVVQQLKLARRNYLLFGSIAFIVLAGIIAWLWYRNQNIKQKVRMRQAIEEEKTKAAQSILNAEEKERKRIAADLHDNIGAYATAISADVETISAKGIEAGGSQLANLQLHSKEIIHSLRDTIWVLNKENITITGISDRIKNYVNKLKPSYSHINITVEENIANDIRVGSQKALNIFRIVQEAIHNALKHSQAKNIIIDIKATNSISIEIKDDGKGIASPANGTGNGLRNMKVRAEDAGIHFNIESAEAGGTNVFLETA</sequence>
<dbReference type="OrthoDB" id="617348at2"/>
<dbReference type="CDD" id="cd16917">
    <property type="entry name" value="HATPase_UhpB-NarQ-NarX-like"/>
    <property type="match status" value="1"/>
</dbReference>
<keyword evidence="9" id="KW-1133">Transmembrane helix</keyword>
<evidence type="ECO:0000259" key="12">
    <source>
        <dbReference type="Pfam" id="PF07730"/>
    </source>
</evidence>
<keyword evidence="6 13" id="KW-0418">Kinase</keyword>
<dbReference type="AlphaFoldDB" id="A0A1I5SUV5"/>
<evidence type="ECO:0000256" key="10">
    <source>
        <dbReference type="SAM" id="SignalP"/>
    </source>
</evidence>
<feature type="domain" description="Signal transduction histidine kinase subgroup 3 dimerisation and phosphoacceptor" evidence="12">
    <location>
        <begin position="458"/>
        <end position="519"/>
    </location>
</feature>